<evidence type="ECO:0000313" key="1">
    <source>
        <dbReference type="EnsemblPlants" id="AVESA.00010b.r2.4AG0592510.1.CDS"/>
    </source>
</evidence>
<proteinExistence type="predicted"/>
<accession>A0ACD5W6U8</accession>
<protein>
    <submittedName>
        <fullName evidence="1">Uncharacterized protein</fullName>
    </submittedName>
</protein>
<dbReference type="Proteomes" id="UP001732700">
    <property type="component" value="Chromosome 4A"/>
</dbReference>
<name>A0ACD5W6U8_AVESA</name>
<keyword evidence="2" id="KW-1185">Reference proteome</keyword>
<reference evidence="1" key="1">
    <citation type="submission" date="2021-05" db="EMBL/GenBank/DDBJ databases">
        <authorList>
            <person name="Scholz U."/>
            <person name="Mascher M."/>
            <person name="Fiebig A."/>
        </authorList>
    </citation>
    <scope>NUCLEOTIDE SEQUENCE [LARGE SCALE GENOMIC DNA]</scope>
</reference>
<reference evidence="1" key="2">
    <citation type="submission" date="2025-09" db="UniProtKB">
        <authorList>
            <consortium name="EnsemblPlants"/>
        </authorList>
    </citation>
    <scope>IDENTIFICATION</scope>
</reference>
<sequence>MASGADRISALPEETLLHVLTFLPAHDAVQTSLLARRWRHLWRSVPRLWIVQKDRFQTIEEMNKFVNRILLLRDHSSALEECQLDITSDLTEDCKHVDLWLRQALCCQVRSLLFDSHTLFQSELADAPLISQHLRKLSLDNVKLNDCFMDFSSCLVLEDLKMVLCSFGTKISSKSLKRLSISYCDFDWDARGCISVPGLLSLEIADLDGGLCPFLESMPSLATAFIRIGRSCEDYNTMDDNDTSVILDGISDAANLELMAEADEKFAPFRCTFIRDFRWCPTFSNLKTLLLNEWFLVANINCLIWFLKNSPILEKLTLQLRTVYISPT</sequence>
<dbReference type="EnsemblPlants" id="AVESA.00010b.r2.4AG0592510.1">
    <property type="protein sequence ID" value="AVESA.00010b.r2.4AG0592510.1.CDS"/>
    <property type="gene ID" value="AVESA.00010b.r2.4AG0592510"/>
</dbReference>
<evidence type="ECO:0000313" key="2">
    <source>
        <dbReference type="Proteomes" id="UP001732700"/>
    </source>
</evidence>
<organism evidence="1 2">
    <name type="scientific">Avena sativa</name>
    <name type="common">Oat</name>
    <dbReference type="NCBI Taxonomy" id="4498"/>
    <lineage>
        <taxon>Eukaryota</taxon>
        <taxon>Viridiplantae</taxon>
        <taxon>Streptophyta</taxon>
        <taxon>Embryophyta</taxon>
        <taxon>Tracheophyta</taxon>
        <taxon>Spermatophyta</taxon>
        <taxon>Magnoliopsida</taxon>
        <taxon>Liliopsida</taxon>
        <taxon>Poales</taxon>
        <taxon>Poaceae</taxon>
        <taxon>BOP clade</taxon>
        <taxon>Pooideae</taxon>
        <taxon>Poodae</taxon>
        <taxon>Poeae</taxon>
        <taxon>Poeae Chloroplast Group 1 (Aveneae type)</taxon>
        <taxon>Aveninae</taxon>
        <taxon>Avena</taxon>
    </lineage>
</organism>